<dbReference type="Pfam" id="PF04900">
    <property type="entry name" value="Fcf1"/>
    <property type="match status" value="1"/>
</dbReference>
<dbReference type="RefSeq" id="XP_018029367.1">
    <property type="nucleotide sequence ID" value="XM_018179737.1"/>
</dbReference>
<comment type="function">
    <text evidence="5">Involved in rRNA-processing and ribosome biogenesis.</text>
</comment>
<comment type="subcellular location">
    <subcellularLocation>
        <location evidence="1">Nucleus</location>
        <location evidence="1">Nucleolus</location>
    </subcellularLocation>
</comment>
<feature type="domain" description="UTP23 sensor motif region" evidence="9">
    <location>
        <begin position="211"/>
        <end position="230"/>
    </location>
</feature>
<dbReference type="FunFam" id="3.40.50.1010:FF:000006">
    <property type="entry name" value="rRNA-processing protein UTP23 homolog"/>
    <property type="match status" value="1"/>
</dbReference>
<keyword evidence="2" id="KW-0690">Ribosome biogenesis</keyword>
<dbReference type="PANTHER" id="PTHR12416">
    <property type="entry name" value="RRNA-PROCESSING PROTEIN UTP23 HOMOLOG"/>
    <property type="match status" value="1"/>
</dbReference>
<evidence type="ECO:0000313" key="10">
    <source>
        <dbReference type="EMBL" id="OAF99001.1"/>
    </source>
</evidence>
<feature type="compositionally biased region" description="Low complexity" evidence="8">
    <location>
        <begin position="282"/>
        <end position="294"/>
    </location>
</feature>
<evidence type="ECO:0000256" key="6">
    <source>
        <dbReference type="ARBA" id="ARBA00038503"/>
    </source>
</evidence>
<evidence type="ECO:0000256" key="3">
    <source>
        <dbReference type="ARBA" id="ARBA00022552"/>
    </source>
</evidence>
<organism evidence="10 11">
    <name type="scientific">Paraphaeosphaeria sporulosa</name>
    <dbReference type="NCBI Taxonomy" id="1460663"/>
    <lineage>
        <taxon>Eukaryota</taxon>
        <taxon>Fungi</taxon>
        <taxon>Dikarya</taxon>
        <taxon>Ascomycota</taxon>
        <taxon>Pezizomycotina</taxon>
        <taxon>Dothideomycetes</taxon>
        <taxon>Pleosporomycetidae</taxon>
        <taxon>Pleosporales</taxon>
        <taxon>Massarineae</taxon>
        <taxon>Didymosphaeriaceae</taxon>
        <taxon>Paraphaeosphaeria</taxon>
    </lineage>
</organism>
<dbReference type="Proteomes" id="UP000077069">
    <property type="component" value="Unassembled WGS sequence"/>
</dbReference>
<accession>A0A177BW82</accession>
<dbReference type="STRING" id="1460663.A0A177BW82"/>
<dbReference type="GeneID" id="28763223"/>
<keyword evidence="11" id="KW-1185">Reference proteome</keyword>
<dbReference type="InterPro" id="IPR057776">
    <property type="entry name" value="UTP23_sensor"/>
</dbReference>
<keyword evidence="4" id="KW-0539">Nucleus</keyword>
<dbReference type="GO" id="GO:0032040">
    <property type="term" value="C:small-subunit processome"/>
    <property type="evidence" value="ECO:0007669"/>
    <property type="project" value="InterPro"/>
</dbReference>
<evidence type="ECO:0000256" key="1">
    <source>
        <dbReference type="ARBA" id="ARBA00004604"/>
    </source>
</evidence>
<dbReference type="OrthoDB" id="25675at2759"/>
<dbReference type="FunCoup" id="A0A177BW82">
    <property type="interactions" value="1016"/>
</dbReference>
<evidence type="ECO:0000256" key="4">
    <source>
        <dbReference type="ARBA" id="ARBA00023242"/>
    </source>
</evidence>
<protein>
    <recommendedName>
        <fullName evidence="7">U three protein 23</fullName>
    </recommendedName>
</protein>
<gene>
    <name evidence="10" type="ORF">CC84DRAFT_1169721</name>
</gene>
<evidence type="ECO:0000259" key="9">
    <source>
        <dbReference type="Pfam" id="PF24779"/>
    </source>
</evidence>
<sequence>MKLKRAKAYRKLMHQYEVTFGFRSPYQVLVDDQILEDCWRGKIQLLERLQGCLQGAIKPMVTQCCMRALYNAKPKNDALIKWAQDNLERRRCNHHELEEPLSALECLSAVIDPKDSKTNKHRYVVASQDRKVRAHLRTIPGVPLIYLERAVMIMEPMNTASEELREREERNKFRLGLKGQRNPDQPPKRKRDDEEQGAEEQNTEEARPQKKKKQKGPKQPNPLSMKKAKKEVPPGSATKPKSTEPKPPRPAAADSTDHPAADGEDAGPRKRKRKHKPKGDGDAAANVDAEAAAA</sequence>
<comment type="similarity">
    <text evidence="6">Belongs to the UTP23/FCF1 family. UTP23 subfamily.</text>
</comment>
<evidence type="ECO:0000256" key="7">
    <source>
        <dbReference type="ARBA" id="ARBA00076388"/>
    </source>
</evidence>
<dbReference type="AlphaFoldDB" id="A0A177BW82"/>
<feature type="region of interest" description="Disordered" evidence="8">
    <location>
        <begin position="161"/>
        <end position="294"/>
    </location>
</feature>
<keyword evidence="3" id="KW-0698">rRNA processing</keyword>
<dbReference type="InParanoid" id="A0A177BW82"/>
<reference evidence="10 11" key="1">
    <citation type="submission" date="2016-05" db="EMBL/GenBank/DDBJ databases">
        <title>Comparative analysis of secretome profiles of manganese(II)-oxidizing ascomycete fungi.</title>
        <authorList>
            <consortium name="DOE Joint Genome Institute"/>
            <person name="Zeiner C.A."/>
            <person name="Purvine S.O."/>
            <person name="Zink E.M."/>
            <person name="Wu S."/>
            <person name="Pasa-Tolic L."/>
            <person name="Chaput D.L."/>
            <person name="Haridas S."/>
            <person name="Grigoriev I.V."/>
            <person name="Santelli C.M."/>
            <person name="Hansel C.M."/>
        </authorList>
    </citation>
    <scope>NUCLEOTIDE SEQUENCE [LARGE SCALE GENOMIC DNA]</scope>
    <source>
        <strain evidence="10 11">AP3s5-JAC2a</strain>
    </source>
</reference>
<feature type="compositionally biased region" description="Basic and acidic residues" evidence="8">
    <location>
        <begin position="162"/>
        <end position="172"/>
    </location>
</feature>
<name>A0A177BW82_9PLEO</name>
<dbReference type="EMBL" id="KV441563">
    <property type="protein sequence ID" value="OAF99001.1"/>
    <property type="molecule type" value="Genomic_DNA"/>
</dbReference>
<evidence type="ECO:0000313" key="11">
    <source>
        <dbReference type="Proteomes" id="UP000077069"/>
    </source>
</evidence>
<dbReference type="Pfam" id="PF24779">
    <property type="entry name" value="UTP23_sensor"/>
    <property type="match status" value="1"/>
</dbReference>
<dbReference type="Gene3D" id="3.40.50.1010">
    <property type="entry name" value="5'-nuclease"/>
    <property type="match status" value="1"/>
</dbReference>
<dbReference type="CDD" id="cd09865">
    <property type="entry name" value="PIN_ScUtp23p-like"/>
    <property type="match status" value="1"/>
</dbReference>
<evidence type="ECO:0000256" key="2">
    <source>
        <dbReference type="ARBA" id="ARBA00022517"/>
    </source>
</evidence>
<proteinExistence type="inferred from homology"/>
<evidence type="ECO:0000256" key="8">
    <source>
        <dbReference type="SAM" id="MobiDB-lite"/>
    </source>
</evidence>
<dbReference type="SUPFAM" id="SSF88723">
    <property type="entry name" value="PIN domain-like"/>
    <property type="match status" value="1"/>
</dbReference>
<dbReference type="GO" id="GO:0006364">
    <property type="term" value="P:rRNA processing"/>
    <property type="evidence" value="ECO:0007669"/>
    <property type="project" value="UniProtKB-KW"/>
</dbReference>
<evidence type="ECO:0000256" key="5">
    <source>
        <dbReference type="ARBA" id="ARBA00037300"/>
    </source>
</evidence>
<dbReference type="InterPro" id="IPR006984">
    <property type="entry name" value="Fcf1/UTP23"/>
</dbReference>
<dbReference type="InterPro" id="IPR029060">
    <property type="entry name" value="PIN-like_dom_sf"/>
</dbReference>
<feature type="compositionally biased region" description="Acidic residues" evidence="8">
    <location>
        <begin position="194"/>
        <end position="203"/>
    </location>
</feature>